<keyword evidence="7" id="KW-0862">Zinc</keyword>
<comment type="caution">
    <text evidence="12">The sequence shown here is derived from an EMBL/GenBank/DDBJ whole genome shotgun (WGS) entry which is preliminary data.</text>
</comment>
<evidence type="ECO:0000256" key="5">
    <source>
        <dbReference type="ARBA" id="ARBA00022519"/>
    </source>
</evidence>
<dbReference type="Gene3D" id="1.20.58.340">
    <property type="entry name" value="Magnesium transport protein CorA, transmembrane region"/>
    <property type="match status" value="2"/>
</dbReference>
<dbReference type="Gene3D" id="3.30.460.20">
    <property type="entry name" value="CorA soluble domain-like"/>
    <property type="match status" value="1"/>
</dbReference>
<keyword evidence="8 11" id="KW-1133">Transmembrane helix</keyword>
<dbReference type="GO" id="GO:0015087">
    <property type="term" value="F:cobalt ion transmembrane transporter activity"/>
    <property type="evidence" value="ECO:0007669"/>
    <property type="project" value="TreeGrafter"/>
</dbReference>
<dbReference type="InterPro" id="IPR002523">
    <property type="entry name" value="MgTranspt_CorA/ZnTranspt_ZntB"/>
</dbReference>
<dbReference type="Proteomes" id="UP000294980">
    <property type="component" value="Unassembled WGS sequence"/>
</dbReference>
<evidence type="ECO:0000256" key="7">
    <source>
        <dbReference type="ARBA" id="ARBA00022833"/>
    </source>
</evidence>
<dbReference type="CDD" id="cd12833">
    <property type="entry name" value="ZntB-like_1"/>
    <property type="match status" value="1"/>
</dbReference>
<evidence type="ECO:0000256" key="11">
    <source>
        <dbReference type="SAM" id="Phobius"/>
    </source>
</evidence>
<evidence type="ECO:0000256" key="10">
    <source>
        <dbReference type="ARBA" id="ARBA00023136"/>
    </source>
</evidence>
<keyword evidence="5" id="KW-0997">Cell inner membrane</keyword>
<comment type="similarity">
    <text evidence="2">Belongs to the CorA metal ion transporter (MIT) (TC 1.A.35) family.</text>
</comment>
<name>A0A4R2KZ69_9GAMM</name>
<dbReference type="GO" id="GO:0000287">
    <property type="term" value="F:magnesium ion binding"/>
    <property type="evidence" value="ECO:0007669"/>
    <property type="project" value="TreeGrafter"/>
</dbReference>
<sequence length="329" mass="36958">MAQPDSEQPDGLIHALLLDGAGAARTLEWREVGAWQPEQGCLWLHFNYEAEASRRWLDERSGLIDVAVNGLVMDETRPRTITRGDNLLMALRGVNLNPGSDPEDMVSLRLWCNGQKVISTCRRPLLSTHDILERLQDGAGPHNAAELLVAWIDGIVARMADTVDGFEDAALELEDVLLTGQLGSLRHDLAHLRKQTITVRRYLAPQREAFNRLTAEAIGWIDDLNRLRLREITDRQIRHIEDIDAVRERTAVAQDEMVGRLSEQMNERMYVLSLVAAIFLPLGFFTGLMGINVGGMPGVEDGFAFWVVVLLCVGAAGLLMAWFRFRRWL</sequence>
<accession>A0A4R2KZ69</accession>
<dbReference type="Pfam" id="PF01544">
    <property type="entry name" value="CorA"/>
    <property type="match status" value="1"/>
</dbReference>
<dbReference type="GO" id="GO:0005886">
    <property type="term" value="C:plasma membrane"/>
    <property type="evidence" value="ECO:0007669"/>
    <property type="project" value="UniProtKB-SubCell"/>
</dbReference>
<dbReference type="OrthoDB" id="9803484at2"/>
<dbReference type="GO" id="GO:0050897">
    <property type="term" value="F:cobalt ion binding"/>
    <property type="evidence" value="ECO:0007669"/>
    <property type="project" value="TreeGrafter"/>
</dbReference>
<protein>
    <submittedName>
        <fullName evidence="12">Zinc transporter</fullName>
    </submittedName>
</protein>
<dbReference type="InterPro" id="IPR045861">
    <property type="entry name" value="CorA_cytoplasmic_dom"/>
</dbReference>
<keyword evidence="3" id="KW-0813">Transport</keyword>
<dbReference type="InterPro" id="IPR045863">
    <property type="entry name" value="CorA_TM1_TM2"/>
</dbReference>
<evidence type="ECO:0000256" key="3">
    <source>
        <dbReference type="ARBA" id="ARBA00022448"/>
    </source>
</evidence>
<dbReference type="GO" id="GO:0015095">
    <property type="term" value="F:magnesium ion transmembrane transporter activity"/>
    <property type="evidence" value="ECO:0007669"/>
    <property type="project" value="TreeGrafter"/>
</dbReference>
<evidence type="ECO:0000256" key="1">
    <source>
        <dbReference type="ARBA" id="ARBA00004651"/>
    </source>
</evidence>
<keyword evidence="10 11" id="KW-0472">Membrane</keyword>
<evidence type="ECO:0000313" key="13">
    <source>
        <dbReference type="Proteomes" id="UP000294980"/>
    </source>
</evidence>
<keyword evidence="9" id="KW-0406">Ion transport</keyword>
<dbReference type="SUPFAM" id="SSF143865">
    <property type="entry name" value="CorA soluble domain-like"/>
    <property type="match status" value="1"/>
</dbReference>
<dbReference type="SUPFAM" id="SSF144083">
    <property type="entry name" value="Magnesium transport protein CorA, transmembrane region"/>
    <property type="match status" value="1"/>
</dbReference>
<comment type="subcellular location">
    <subcellularLocation>
        <location evidence="1">Cell membrane</location>
        <topology evidence="1">Multi-pass membrane protein</topology>
    </subcellularLocation>
</comment>
<dbReference type="PANTHER" id="PTHR46494">
    <property type="entry name" value="CORA FAMILY METAL ION TRANSPORTER (EUROFUNG)"/>
    <property type="match status" value="1"/>
</dbReference>
<evidence type="ECO:0000256" key="4">
    <source>
        <dbReference type="ARBA" id="ARBA00022475"/>
    </source>
</evidence>
<feature type="transmembrane region" description="Helical" evidence="11">
    <location>
        <begin position="303"/>
        <end position="323"/>
    </location>
</feature>
<evidence type="ECO:0000256" key="8">
    <source>
        <dbReference type="ARBA" id="ARBA00022989"/>
    </source>
</evidence>
<proteinExistence type="inferred from homology"/>
<reference evidence="12 13" key="1">
    <citation type="submission" date="2019-03" db="EMBL/GenBank/DDBJ databases">
        <title>Genomic Encyclopedia of Type Strains, Phase IV (KMG-IV): sequencing the most valuable type-strain genomes for metagenomic binning, comparative biology and taxonomic classification.</title>
        <authorList>
            <person name="Goeker M."/>
        </authorList>
    </citation>
    <scope>NUCLEOTIDE SEQUENCE [LARGE SCALE GENOMIC DNA]</scope>
    <source>
        <strain evidence="12 13">DSM 23344</strain>
    </source>
</reference>
<keyword evidence="4" id="KW-1003">Cell membrane</keyword>
<evidence type="ECO:0000256" key="6">
    <source>
        <dbReference type="ARBA" id="ARBA00022692"/>
    </source>
</evidence>
<organism evidence="12 13">
    <name type="scientific">Chromatocurvus halotolerans</name>
    <dbReference type="NCBI Taxonomy" id="1132028"/>
    <lineage>
        <taxon>Bacteria</taxon>
        <taxon>Pseudomonadati</taxon>
        <taxon>Pseudomonadota</taxon>
        <taxon>Gammaproteobacteria</taxon>
        <taxon>Cellvibrionales</taxon>
        <taxon>Halieaceae</taxon>
        <taxon>Chromatocurvus</taxon>
    </lineage>
</organism>
<evidence type="ECO:0000256" key="2">
    <source>
        <dbReference type="ARBA" id="ARBA00009765"/>
    </source>
</evidence>
<keyword evidence="13" id="KW-1185">Reference proteome</keyword>
<feature type="transmembrane region" description="Helical" evidence="11">
    <location>
        <begin position="270"/>
        <end position="291"/>
    </location>
</feature>
<evidence type="ECO:0000256" key="9">
    <source>
        <dbReference type="ARBA" id="ARBA00023065"/>
    </source>
</evidence>
<keyword evidence="6 11" id="KW-0812">Transmembrane</keyword>
<dbReference type="EMBL" id="SLWX01000004">
    <property type="protein sequence ID" value="TCO76676.1"/>
    <property type="molecule type" value="Genomic_DNA"/>
</dbReference>
<dbReference type="PANTHER" id="PTHR46494:SF3">
    <property type="entry name" value="ZINC TRANSPORT PROTEIN ZNTB"/>
    <property type="match status" value="1"/>
</dbReference>
<evidence type="ECO:0000313" key="12">
    <source>
        <dbReference type="EMBL" id="TCO76676.1"/>
    </source>
</evidence>
<dbReference type="AlphaFoldDB" id="A0A4R2KZ69"/>
<dbReference type="RefSeq" id="WP_117314954.1">
    <property type="nucleotide sequence ID" value="NZ_QQSW01000002.1"/>
</dbReference>
<gene>
    <name evidence="12" type="ORF">EV688_104130</name>
</gene>